<dbReference type="Gene3D" id="3.40.50.150">
    <property type="entry name" value="Vaccinia Virus protein VP39"/>
    <property type="match status" value="1"/>
</dbReference>
<dbReference type="GO" id="GO:0008757">
    <property type="term" value="F:S-adenosylmethionine-dependent methyltransferase activity"/>
    <property type="evidence" value="ECO:0007669"/>
    <property type="project" value="TreeGrafter"/>
</dbReference>
<keyword evidence="6" id="KW-1185">Reference proteome</keyword>
<evidence type="ECO:0000313" key="5">
    <source>
        <dbReference type="EMBL" id="KAK0495112.1"/>
    </source>
</evidence>
<dbReference type="PROSITE" id="PS51682">
    <property type="entry name" value="SAM_OMT_I"/>
    <property type="match status" value="1"/>
</dbReference>
<name>A0AA39Q2N5_9AGAR</name>
<evidence type="ECO:0000313" key="6">
    <source>
        <dbReference type="Proteomes" id="UP001175228"/>
    </source>
</evidence>
<evidence type="ECO:0000256" key="3">
    <source>
        <dbReference type="ARBA" id="ARBA00022691"/>
    </source>
</evidence>
<evidence type="ECO:0000256" key="1">
    <source>
        <dbReference type="ARBA" id="ARBA00022603"/>
    </source>
</evidence>
<dbReference type="InterPro" id="IPR050362">
    <property type="entry name" value="Cation-dep_OMT"/>
</dbReference>
<dbReference type="AlphaFoldDB" id="A0AA39Q2N5"/>
<dbReference type="Pfam" id="PF01596">
    <property type="entry name" value="Methyltransf_3"/>
    <property type="match status" value="1"/>
</dbReference>
<dbReference type="CDD" id="cd02440">
    <property type="entry name" value="AdoMet_MTases"/>
    <property type="match status" value="1"/>
</dbReference>
<dbReference type="InterPro" id="IPR029063">
    <property type="entry name" value="SAM-dependent_MTases_sf"/>
</dbReference>
<keyword evidence="1" id="KW-0489">Methyltransferase</keyword>
<dbReference type="EMBL" id="JAUEPU010000019">
    <property type="protein sequence ID" value="KAK0495112.1"/>
    <property type="molecule type" value="Genomic_DNA"/>
</dbReference>
<accession>A0AA39Q2N5</accession>
<dbReference type="Proteomes" id="UP001175228">
    <property type="component" value="Unassembled WGS sequence"/>
</dbReference>
<organism evidence="5 6">
    <name type="scientific">Armillaria luteobubalina</name>
    <dbReference type="NCBI Taxonomy" id="153913"/>
    <lineage>
        <taxon>Eukaryota</taxon>
        <taxon>Fungi</taxon>
        <taxon>Dikarya</taxon>
        <taxon>Basidiomycota</taxon>
        <taxon>Agaricomycotina</taxon>
        <taxon>Agaricomycetes</taxon>
        <taxon>Agaricomycetidae</taxon>
        <taxon>Agaricales</taxon>
        <taxon>Marasmiineae</taxon>
        <taxon>Physalacriaceae</taxon>
        <taxon>Armillaria</taxon>
    </lineage>
</organism>
<comment type="similarity">
    <text evidence="4">Belongs to the class I-like SAM-binding methyltransferase superfamily. Cation-dependent O-methyltransferase family.</text>
</comment>
<sequence>MCCGLLRTAYRSSSPLSLIKGYQISDRPPTTIVDWERSDNFHNSHVLQKDEILDAAIQNSEANGLPAISVSPAQGKLLYLLAKSIGAKRILEVGTLGGYSTIHLARALPDDGKLISLELNEHHAKIATENITRAGLASKVSIVIGSALNSLQKMDSELKFDFAFIDADKTNMLEYFVEAKRLVRKGGSIYVDNVVQGGPVFSAGVKKFIISLKEDDEGRGDYNWHCEWQRYDGFLYAIRK</sequence>
<dbReference type="PANTHER" id="PTHR10509:SF14">
    <property type="entry name" value="CAFFEOYL-COA O-METHYLTRANSFERASE 3-RELATED"/>
    <property type="match status" value="1"/>
</dbReference>
<dbReference type="GO" id="GO:0032259">
    <property type="term" value="P:methylation"/>
    <property type="evidence" value="ECO:0007669"/>
    <property type="project" value="UniProtKB-KW"/>
</dbReference>
<dbReference type="SUPFAM" id="SSF53335">
    <property type="entry name" value="S-adenosyl-L-methionine-dependent methyltransferases"/>
    <property type="match status" value="1"/>
</dbReference>
<gene>
    <name evidence="5" type="ORF">EDD18DRAFT_1396474</name>
</gene>
<dbReference type="PANTHER" id="PTHR10509">
    <property type="entry name" value="O-METHYLTRANSFERASE-RELATED"/>
    <property type="match status" value="1"/>
</dbReference>
<reference evidence="5" key="1">
    <citation type="submission" date="2023-06" db="EMBL/GenBank/DDBJ databases">
        <authorList>
            <consortium name="Lawrence Berkeley National Laboratory"/>
            <person name="Ahrendt S."/>
            <person name="Sahu N."/>
            <person name="Indic B."/>
            <person name="Wong-Bajracharya J."/>
            <person name="Merenyi Z."/>
            <person name="Ke H.-M."/>
            <person name="Monk M."/>
            <person name="Kocsube S."/>
            <person name="Drula E."/>
            <person name="Lipzen A."/>
            <person name="Balint B."/>
            <person name="Henrissat B."/>
            <person name="Andreopoulos B."/>
            <person name="Martin F.M."/>
            <person name="Harder C.B."/>
            <person name="Rigling D."/>
            <person name="Ford K.L."/>
            <person name="Foster G.D."/>
            <person name="Pangilinan J."/>
            <person name="Papanicolaou A."/>
            <person name="Barry K."/>
            <person name="LaButti K."/>
            <person name="Viragh M."/>
            <person name="Koriabine M."/>
            <person name="Yan M."/>
            <person name="Riley R."/>
            <person name="Champramary S."/>
            <person name="Plett K.L."/>
            <person name="Tsai I.J."/>
            <person name="Slot J."/>
            <person name="Sipos G."/>
            <person name="Plett J."/>
            <person name="Nagy L.G."/>
            <person name="Grigoriev I.V."/>
        </authorList>
    </citation>
    <scope>NUCLEOTIDE SEQUENCE</scope>
    <source>
        <strain evidence="5">HWK02</strain>
    </source>
</reference>
<protein>
    <submittedName>
        <fullName evidence="5">O-methyltransferase-domain-containing protein</fullName>
    </submittedName>
</protein>
<keyword evidence="2" id="KW-0808">Transferase</keyword>
<dbReference type="InterPro" id="IPR002935">
    <property type="entry name" value="SAM_O-MeTrfase"/>
</dbReference>
<comment type="caution">
    <text evidence="5">The sequence shown here is derived from an EMBL/GenBank/DDBJ whole genome shotgun (WGS) entry which is preliminary data.</text>
</comment>
<proteinExistence type="inferred from homology"/>
<dbReference type="GO" id="GO:0008171">
    <property type="term" value="F:O-methyltransferase activity"/>
    <property type="evidence" value="ECO:0007669"/>
    <property type="project" value="InterPro"/>
</dbReference>
<evidence type="ECO:0000256" key="4">
    <source>
        <dbReference type="ARBA" id="ARBA00023453"/>
    </source>
</evidence>
<keyword evidence="3" id="KW-0949">S-adenosyl-L-methionine</keyword>
<evidence type="ECO:0000256" key="2">
    <source>
        <dbReference type="ARBA" id="ARBA00022679"/>
    </source>
</evidence>